<dbReference type="EMBL" id="QXCT01000001">
    <property type="protein sequence ID" value="MDW9250744.1"/>
    <property type="molecule type" value="Genomic_DNA"/>
</dbReference>
<name>A0AAW9CQ45_BURTH</name>
<feature type="compositionally biased region" description="Basic residues" evidence="1">
    <location>
        <begin position="1"/>
        <end position="12"/>
    </location>
</feature>
<protein>
    <submittedName>
        <fullName evidence="2">Uncharacterized protein</fullName>
    </submittedName>
</protein>
<evidence type="ECO:0000313" key="3">
    <source>
        <dbReference type="Proteomes" id="UP001272137"/>
    </source>
</evidence>
<gene>
    <name evidence="2" type="ORF">C7S16_5241</name>
</gene>
<comment type="caution">
    <text evidence="2">The sequence shown here is derived from an EMBL/GenBank/DDBJ whole genome shotgun (WGS) entry which is preliminary data.</text>
</comment>
<dbReference type="Proteomes" id="UP001272137">
    <property type="component" value="Unassembled WGS sequence"/>
</dbReference>
<sequence>MRRIGHGTHRRNPAWSERLTNANVESDHEVSARYPRIMKGRRISPGVAR</sequence>
<accession>A0AAW9CQ45</accession>
<proteinExistence type="predicted"/>
<feature type="region of interest" description="Disordered" evidence="1">
    <location>
        <begin position="1"/>
        <end position="30"/>
    </location>
</feature>
<evidence type="ECO:0000313" key="2">
    <source>
        <dbReference type="EMBL" id="MDW9250744.1"/>
    </source>
</evidence>
<dbReference type="AlphaFoldDB" id="A0AAW9CQ45"/>
<evidence type="ECO:0000256" key="1">
    <source>
        <dbReference type="SAM" id="MobiDB-lite"/>
    </source>
</evidence>
<dbReference type="RefSeq" id="WP_009901257.1">
    <property type="nucleotide sequence ID" value="NZ_CP008915.2"/>
</dbReference>
<organism evidence="2 3">
    <name type="scientific">Burkholderia thailandensis</name>
    <dbReference type="NCBI Taxonomy" id="57975"/>
    <lineage>
        <taxon>Bacteria</taxon>
        <taxon>Pseudomonadati</taxon>
        <taxon>Pseudomonadota</taxon>
        <taxon>Betaproteobacteria</taxon>
        <taxon>Burkholderiales</taxon>
        <taxon>Burkholderiaceae</taxon>
        <taxon>Burkholderia</taxon>
        <taxon>pseudomallei group</taxon>
    </lineage>
</organism>
<reference evidence="2" key="1">
    <citation type="submission" date="2018-08" db="EMBL/GenBank/DDBJ databases">
        <title>Identification of Burkholderia cepacia strains that express a Burkholderia pseudomallei-like capsular polysaccharide.</title>
        <authorList>
            <person name="Burtnick M.N."/>
            <person name="Vongsouvath M."/>
            <person name="Newton P."/>
            <person name="Wuthiekanun V."/>
            <person name="Limmathurotsakul D."/>
            <person name="Brett P.J."/>
            <person name="Chantratita N."/>
            <person name="Dance D.A."/>
        </authorList>
    </citation>
    <scope>NUCLEOTIDE SEQUENCE</scope>
    <source>
        <strain evidence="2">SBXCC001</strain>
    </source>
</reference>